<feature type="coiled-coil region" evidence="1">
    <location>
        <begin position="137"/>
        <end position="164"/>
    </location>
</feature>
<feature type="region of interest" description="Disordered" evidence="2">
    <location>
        <begin position="1"/>
        <end position="27"/>
    </location>
</feature>
<dbReference type="NCBIfam" id="NF033885">
    <property type="entry name" value="conj_TraP_IncI1"/>
    <property type="match status" value="1"/>
</dbReference>
<evidence type="ECO:0000313" key="5">
    <source>
        <dbReference type="EMBL" id="MQU07310.1"/>
    </source>
</evidence>
<feature type="compositionally biased region" description="Low complexity" evidence="2">
    <location>
        <begin position="13"/>
        <end position="24"/>
    </location>
</feature>
<protein>
    <submittedName>
        <fullName evidence="5">Conjugal transfer protein TraP</fullName>
    </submittedName>
</protein>
<keyword evidence="1" id="KW-0175">Coiled coil</keyword>
<accession>A0A6L5HVL3</accession>
<evidence type="ECO:0000313" key="6">
    <source>
        <dbReference type="Proteomes" id="UP000478064"/>
    </source>
</evidence>
<gene>
    <name evidence="5" type="primary">traP</name>
    <name evidence="5" type="ORF">GHO27_16605</name>
    <name evidence="4" type="ORF">GHO39_14260</name>
</gene>
<evidence type="ECO:0000313" key="4">
    <source>
        <dbReference type="EMBL" id="MQT90287.1"/>
    </source>
</evidence>
<dbReference type="RefSeq" id="WP_048402792.1">
    <property type="nucleotide sequence ID" value="NZ_WIVU01000035.1"/>
</dbReference>
<feature type="compositionally biased region" description="Polar residues" evidence="2">
    <location>
        <begin position="78"/>
        <end position="87"/>
    </location>
</feature>
<dbReference type="EMBL" id="WIWI01000035">
    <property type="protein sequence ID" value="MQT90287.1"/>
    <property type="molecule type" value="Genomic_DNA"/>
</dbReference>
<dbReference type="InterPro" id="IPR049608">
    <property type="entry name" value="TraP-like"/>
</dbReference>
<evidence type="ECO:0000256" key="2">
    <source>
        <dbReference type="SAM" id="MobiDB-lite"/>
    </source>
</evidence>
<organism evidence="5 6">
    <name type="scientific">Pseudomonas helleri</name>
    <dbReference type="NCBI Taxonomy" id="1608996"/>
    <lineage>
        <taxon>Bacteria</taxon>
        <taxon>Pseudomonadati</taxon>
        <taxon>Pseudomonadota</taxon>
        <taxon>Gammaproteobacteria</taxon>
        <taxon>Pseudomonadales</taxon>
        <taxon>Pseudomonadaceae</taxon>
        <taxon>Pseudomonas</taxon>
    </lineage>
</organism>
<name>A0A6L5HVL3_9PSED</name>
<evidence type="ECO:0000256" key="3">
    <source>
        <dbReference type="SAM" id="Phobius"/>
    </source>
</evidence>
<evidence type="ECO:0000256" key="1">
    <source>
        <dbReference type="SAM" id="Coils"/>
    </source>
</evidence>
<evidence type="ECO:0000313" key="7">
    <source>
        <dbReference type="Proteomes" id="UP000489190"/>
    </source>
</evidence>
<dbReference type="EMBL" id="WIVU01000035">
    <property type="protein sequence ID" value="MQU07310.1"/>
    <property type="molecule type" value="Genomic_DNA"/>
</dbReference>
<keyword evidence="3" id="KW-0472">Membrane</keyword>
<dbReference type="AlphaFoldDB" id="A0A6L5HVL3"/>
<keyword evidence="3" id="KW-1133">Transmembrane helix</keyword>
<feature type="region of interest" description="Disordered" evidence="2">
    <location>
        <begin position="75"/>
        <end position="97"/>
    </location>
</feature>
<reference evidence="6 7" key="1">
    <citation type="submission" date="2019-10" db="EMBL/GenBank/DDBJ databases">
        <title>Evaluation of single-gene subtyping targets for Pseudomonas.</title>
        <authorList>
            <person name="Reichler S.J."/>
            <person name="Orsi R.H."/>
            <person name="Wiedmann M."/>
            <person name="Martin N.H."/>
            <person name="Murphy S.I."/>
        </authorList>
    </citation>
    <scope>NUCLEOTIDE SEQUENCE [LARGE SCALE GENOMIC DNA]</scope>
    <source>
        <strain evidence="5 6">FSL R10-1637</strain>
        <strain evidence="4 7">FSL R10-3254</strain>
    </source>
</reference>
<keyword evidence="3" id="KW-0812">Transmembrane</keyword>
<dbReference type="Proteomes" id="UP000489190">
    <property type="component" value="Unassembled WGS sequence"/>
</dbReference>
<comment type="caution">
    <text evidence="5">The sequence shown here is derived from an EMBL/GenBank/DDBJ whole genome shotgun (WGS) entry which is preliminary data.</text>
</comment>
<sequence length="238" mass="25468">MSEFSATAEDRVSPVVSAPSSQSADQGVWQRPMMGGLSLPWIIGVVVILVGAGWYLFGPDSTPTVNQLAFREDHDEQSITTEGTGTTPPLRATSDAGGSQFKDEVALMIGGVRSYAETNRTAIGRLSETVKSQGAGMTLQQQQLSEAQAQLSVLSARLSSLEGRPVVQVSTPRATKPAARVRSPLTGMRVEAVQNGMAWLFWQDRTWAVKVGDQVGQVTITRIDAQAREVHTSAGTLK</sequence>
<feature type="transmembrane region" description="Helical" evidence="3">
    <location>
        <begin position="39"/>
        <end position="57"/>
    </location>
</feature>
<dbReference type="Proteomes" id="UP000478064">
    <property type="component" value="Unassembled WGS sequence"/>
</dbReference>
<proteinExistence type="predicted"/>